<gene>
    <name evidence="3" type="ORF">FOE78_16100</name>
</gene>
<evidence type="ECO:0000256" key="2">
    <source>
        <dbReference type="SAM" id="Phobius"/>
    </source>
</evidence>
<dbReference type="RefSeq" id="WP_143987203.1">
    <property type="nucleotide sequence ID" value="NZ_CP041692.1"/>
</dbReference>
<feature type="transmembrane region" description="Helical" evidence="2">
    <location>
        <begin position="168"/>
        <end position="190"/>
    </location>
</feature>
<feature type="transmembrane region" description="Helical" evidence="2">
    <location>
        <begin position="368"/>
        <end position="392"/>
    </location>
</feature>
<feature type="transmembrane region" description="Helical" evidence="2">
    <location>
        <begin position="114"/>
        <end position="134"/>
    </location>
</feature>
<keyword evidence="2" id="KW-0472">Membrane</keyword>
<evidence type="ECO:0000313" key="4">
    <source>
        <dbReference type="Proteomes" id="UP000319263"/>
    </source>
</evidence>
<dbReference type="OrthoDB" id="3802671at2"/>
<name>A0A516Q1I2_9ACTN</name>
<feature type="transmembrane region" description="Helical" evidence="2">
    <location>
        <begin position="56"/>
        <end position="76"/>
    </location>
</feature>
<keyword evidence="2" id="KW-1133">Transmembrane helix</keyword>
<dbReference type="KEGG" id="mik:FOE78_16100"/>
<keyword evidence="4" id="KW-1185">Reference proteome</keyword>
<evidence type="ECO:0000313" key="3">
    <source>
        <dbReference type="EMBL" id="QDP97242.1"/>
    </source>
</evidence>
<dbReference type="AlphaFoldDB" id="A0A516Q1I2"/>
<feature type="transmembrane region" description="Helical" evidence="2">
    <location>
        <begin position="284"/>
        <end position="303"/>
    </location>
</feature>
<feature type="transmembrane region" description="Helical" evidence="2">
    <location>
        <begin position="202"/>
        <end position="226"/>
    </location>
</feature>
<evidence type="ECO:0000256" key="1">
    <source>
        <dbReference type="SAM" id="MobiDB-lite"/>
    </source>
</evidence>
<feature type="transmembrane region" description="Helical" evidence="2">
    <location>
        <begin position="25"/>
        <end position="44"/>
    </location>
</feature>
<keyword evidence="2" id="KW-0812">Transmembrane</keyword>
<protein>
    <submittedName>
        <fullName evidence="3">Uncharacterized protein</fullName>
    </submittedName>
</protein>
<dbReference type="EMBL" id="CP041692">
    <property type="protein sequence ID" value="QDP97242.1"/>
    <property type="molecule type" value="Genomic_DNA"/>
</dbReference>
<feature type="transmembrane region" description="Helical" evidence="2">
    <location>
        <begin position="404"/>
        <end position="424"/>
    </location>
</feature>
<feature type="region of interest" description="Disordered" evidence="1">
    <location>
        <begin position="441"/>
        <end position="463"/>
    </location>
</feature>
<organism evidence="3 4">
    <name type="scientific">Microlunatus elymi</name>
    <dbReference type="NCBI Taxonomy" id="2596828"/>
    <lineage>
        <taxon>Bacteria</taxon>
        <taxon>Bacillati</taxon>
        <taxon>Actinomycetota</taxon>
        <taxon>Actinomycetes</taxon>
        <taxon>Propionibacteriales</taxon>
        <taxon>Propionibacteriaceae</taxon>
        <taxon>Microlunatus</taxon>
    </lineage>
</organism>
<dbReference type="Proteomes" id="UP000319263">
    <property type="component" value="Chromosome"/>
</dbReference>
<sequence>MGVLNELLTLSGEALTLWRRNLGKLITWFCLGTAVHIVGTQLSARIGNDHQLLSTMAFILGVLGWLAAQVLMIHSLKPNLTTPRRLLQQSRLEPATGQARRNLPNQIFADEGRMLVLVSAIGPFLAVYSVWGYIQDEVRDLFFANLSQEGSLDPDHWSISFATDRLPFYLGLTVGAWIFGKLVEVAVARIRRHHQLGAWTGIAEVIADGTVVFGLFMLLGIAWTWFKSWWQDRAVTVGLETLWRAVLGVLPDWQLWFGLTLPVMLQQLVGWCAHTLLPGLANRVLLPLMWLALTGTVFGWRQFAGRDVVTGTRLERAAERLGRVTGPTTGAVGMAARFATDDLRTKWLPVAYAFRLVWRSGPRFLGSYLVLATVLWAAQNWLTVGLTVLIGPHDLATTFAIEPFQDLLVGVIMTPLLISLYAAAFDQVMGEAAGVGRLPADRIVRPPGTPPVTPPAQRVKSTR</sequence>
<proteinExistence type="predicted"/>
<reference evidence="3 4" key="1">
    <citation type="submission" date="2019-07" db="EMBL/GenBank/DDBJ databases">
        <title>Microlunatus dokdonensis sp. nov. isolated from the rhizospheric soil of the wild plant Elymus tsukushiensis.</title>
        <authorList>
            <person name="Ghim S.-Y."/>
            <person name="Hwang Y.-J."/>
            <person name="Son J.-S."/>
            <person name="Shin J.-H."/>
        </authorList>
    </citation>
    <scope>NUCLEOTIDE SEQUENCE [LARGE SCALE GENOMIC DNA]</scope>
    <source>
        <strain evidence="3 4">KUDC0627</strain>
    </source>
</reference>
<accession>A0A516Q1I2</accession>